<evidence type="ECO:0000256" key="6">
    <source>
        <dbReference type="ARBA" id="ARBA00022832"/>
    </source>
</evidence>
<dbReference type="GO" id="GO:0005737">
    <property type="term" value="C:cytoplasm"/>
    <property type="evidence" value="ECO:0007669"/>
    <property type="project" value="UniProtKB-SubCell"/>
</dbReference>
<dbReference type="SUPFAM" id="SSF53901">
    <property type="entry name" value="Thiolase-like"/>
    <property type="match status" value="1"/>
</dbReference>
<comment type="catalytic activity">
    <reaction evidence="13">
        <text>3-methylbutanoyl-CoA + malonyl-[ACP] + H(+) = 5-methyl-3-oxohexanoyl-[ACP] + CO2 + CoA</text>
        <dbReference type="Rhea" id="RHEA:42272"/>
        <dbReference type="Rhea" id="RHEA-COMP:9623"/>
        <dbReference type="Rhea" id="RHEA-COMP:9941"/>
        <dbReference type="ChEBI" id="CHEBI:15378"/>
        <dbReference type="ChEBI" id="CHEBI:16526"/>
        <dbReference type="ChEBI" id="CHEBI:57287"/>
        <dbReference type="ChEBI" id="CHEBI:57345"/>
        <dbReference type="ChEBI" id="CHEBI:78449"/>
        <dbReference type="ChEBI" id="CHEBI:78822"/>
        <dbReference type="EC" id="2.3.1.300"/>
    </reaction>
    <physiologicalReaction direction="left-to-right" evidence="13">
        <dbReference type="Rhea" id="RHEA:42273"/>
    </physiologicalReaction>
</comment>
<dbReference type="Proteomes" id="UP000476820">
    <property type="component" value="Unassembled WGS sequence"/>
</dbReference>
<comment type="catalytic activity">
    <reaction evidence="12">
        <text>2-methylpropanoyl-CoA + malonyl-[ACP] + H(+) = 4-methyl-3-oxopentanoyl-[ACP] + CO2 + CoA</text>
        <dbReference type="Rhea" id="RHEA:42268"/>
        <dbReference type="Rhea" id="RHEA-COMP:9623"/>
        <dbReference type="Rhea" id="RHEA-COMP:9940"/>
        <dbReference type="ChEBI" id="CHEBI:15378"/>
        <dbReference type="ChEBI" id="CHEBI:16526"/>
        <dbReference type="ChEBI" id="CHEBI:57287"/>
        <dbReference type="ChEBI" id="CHEBI:57338"/>
        <dbReference type="ChEBI" id="CHEBI:78449"/>
        <dbReference type="ChEBI" id="CHEBI:78820"/>
        <dbReference type="EC" id="2.3.1.300"/>
    </reaction>
    <physiologicalReaction direction="left-to-right" evidence="12">
        <dbReference type="Rhea" id="RHEA:42269"/>
    </physiologicalReaction>
</comment>
<dbReference type="EMBL" id="SWOV01000001">
    <property type="protein sequence ID" value="NFF86451.1"/>
    <property type="molecule type" value="Genomic_DNA"/>
</dbReference>
<dbReference type="EC" id="2.3.1.180" evidence="14"/>
<reference evidence="17 21" key="1">
    <citation type="submission" date="2019-02" db="EMBL/GenBank/DDBJ databases">
        <title>Genome sequencing of Clostridium botulinum clinical isolates.</title>
        <authorList>
            <person name="Brunt J."/>
            <person name="Van Vliet A.H.M."/>
            <person name="Stringer S.C."/>
            <person name="Grant K.A."/>
            <person name="Carter A.C."/>
            <person name="Peck M.W."/>
        </authorList>
    </citation>
    <scope>NUCLEOTIDE SEQUENCE [LARGE SCALE GENOMIC DNA]</scope>
    <source>
        <strain evidence="17 21">H113700579</strain>
    </source>
</reference>
<feature type="region of interest" description="ACP-binding" evidence="14">
    <location>
        <begin position="250"/>
        <end position="254"/>
    </location>
</feature>
<reference evidence="22 23" key="2">
    <citation type="submission" date="2019-04" db="EMBL/GenBank/DDBJ databases">
        <title>Genome sequencing of Clostridium botulinum Groups I-IV and Clostridium butyricum.</title>
        <authorList>
            <person name="Brunt J."/>
            <person name="Van Vliet A.H.M."/>
            <person name="Stringer S.C."/>
            <person name="Carter A.T."/>
            <person name="Peck M.W."/>
        </authorList>
    </citation>
    <scope>NUCLEOTIDE SEQUENCE [LARGE SCALE GENOMIC DNA]</scope>
    <source>
        <strain evidence="18 23">1605</strain>
        <strain evidence="20 24">BL81</strain>
        <strain evidence="19 22">CB-K-33E</strain>
    </source>
</reference>
<comment type="domain">
    <text evidence="14">The last Arg residue of the ACP-binding site is essential for the weak association between ACP/AcpP and FabH.</text>
</comment>
<comment type="subunit">
    <text evidence="14">Homodimer.</text>
</comment>
<dbReference type="GO" id="GO:0004315">
    <property type="term" value="F:3-oxoacyl-[acyl-carrier-protein] synthase activity"/>
    <property type="evidence" value="ECO:0007669"/>
    <property type="project" value="InterPro"/>
</dbReference>
<protein>
    <recommendedName>
        <fullName evidence="14">Beta-ketoacyl-[acyl-carrier-protein] synthase III</fullName>
        <shortName evidence="14">Beta-ketoacyl-ACP synthase III</shortName>
        <shortName evidence="14">KAS III</shortName>
        <ecNumber evidence="14">2.3.1.180</ecNumber>
    </recommendedName>
    <alternativeName>
        <fullName evidence="14">3-oxoacyl-[acyl-carrier-protein] synthase 3</fullName>
    </alternativeName>
    <alternativeName>
        <fullName evidence="14">3-oxoacyl-[acyl-carrier-protein] synthase III</fullName>
    </alternativeName>
</protein>
<organism evidence="18 23">
    <name type="scientific">Clostridium botulinum</name>
    <dbReference type="NCBI Taxonomy" id="1491"/>
    <lineage>
        <taxon>Bacteria</taxon>
        <taxon>Bacillati</taxon>
        <taxon>Bacillota</taxon>
        <taxon>Clostridia</taxon>
        <taxon>Eubacteriales</taxon>
        <taxon>Clostridiaceae</taxon>
        <taxon>Clostridium</taxon>
    </lineage>
</organism>
<evidence type="ECO:0000256" key="10">
    <source>
        <dbReference type="ARBA" id="ARBA00051096"/>
    </source>
</evidence>
<evidence type="ECO:0000256" key="13">
    <source>
        <dbReference type="ARBA" id="ARBA00052985"/>
    </source>
</evidence>
<evidence type="ECO:0000313" key="20">
    <source>
        <dbReference type="EMBL" id="NFV25566.1"/>
    </source>
</evidence>
<dbReference type="EMBL" id="SXFB01000003">
    <property type="protein sequence ID" value="NFV25566.1"/>
    <property type="molecule type" value="Genomic_DNA"/>
</dbReference>
<dbReference type="GO" id="GO:0006633">
    <property type="term" value="P:fatty acid biosynthetic process"/>
    <property type="evidence" value="ECO:0007669"/>
    <property type="project" value="UniProtKB-UniRule"/>
</dbReference>
<proteinExistence type="inferred from homology"/>
<dbReference type="AlphaFoldDB" id="A0A0C2NX50"/>
<evidence type="ECO:0000256" key="7">
    <source>
        <dbReference type="ARBA" id="ARBA00023098"/>
    </source>
</evidence>
<evidence type="ECO:0000256" key="14">
    <source>
        <dbReference type="HAMAP-Rule" id="MF_01815"/>
    </source>
</evidence>
<dbReference type="InterPro" id="IPR013747">
    <property type="entry name" value="ACP_syn_III_C"/>
</dbReference>
<evidence type="ECO:0000256" key="12">
    <source>
        <dbReference type="ARBA" id="ARBA00052467"/>
    </source>
</evidence>
<keyword evidence="3 14" id="KW-0963">Cytoplasm</keyword>
<dbReference type="InterPro" id="IPR004655">
    <property type="entry name" value="FabH"/>
</dbReference>
<keyword evidence="5 14" id="KW-0808">Transferase</keyword>
<evidence type="ECO:0000313" key="24">
    <source>
        <dbReference type="Proteomes" id="UP000486903"/>
    </source>
</evidence>
<evidence type="ECO:0000256" key="11">
    <source>
        <dbReference type="ARBA" id="ARBA00052407"/>
    </source>
</evidence>
<keyword evidence="8 14" id="KW-0275">Fatty acid biosynthesis</keyword>
<feature type="domain" description="Beta-ketoacyl-[acyl-carrier-protein] synthase III N-terminal" evidence="16">
    <location>
        <begin position="105"/>
        <end position="182"/>
    </location>
</feature>
<gene>
    <name evidence="14" type="primary">fabH</name>
    <name evidence="17" type="ORF">EXM65_14850</name>
    <name evidence="18" type="ORF">FC774_00820</name>
    <name evidence="19" type="ORF">FDB51_11420</name>
    <name evidence="20" type="ORF">FDG31_05190</name>
</gene>
<evidence type="ECO:0000313" key="21">
    <source>
        <dbReference type="Proteomes" id="UP000472355"/>
    </source>
</evidence>
<dbReference type="EMBL" id="SWVK01000015">
    <property type="protein sequence ID" value="NFN35720.1"/>
    <property type="molecule type" value="Genomic_DNA"/>
</dbReference>
<dbReference type="NCBIfam" id="NF006829">
    <property type="entry name" value="PRK09352.1"/>
    <property type="match status" value="1"/>
</dbReference>
<keyword evidence="14" id="KW-0511">Multifunctional enzyme</keyword>
<evidence type="ECO:0000313" key="22">
    <source>
        <dbReference type="Proteomes" id="UP000473681"/>
    </source>
</evidence>
<dbReference type="GO" id="GO:0044550">
    <property type="term" value="P:secondary metabolite biosynthetic process"/>
    <property type="evidence" value="ECO:0007669"/>
    <property type="project" value="TreeGrafter"/>
</dbReference>
<evidence type="ECO:0000256" key="9">
    <source>
        <dbReference type="ARBA" id="ARBA00023315"/>
    </source>
</evidence>
<comment type="catalytic activity">
    <reaction evidence="10">
        <text>malonyl-[ACP] + acetyl-CoA + H(+) = 3-oxobutanoyl-[ACP] + CO2 + CoA</text>
        <dbReference type="Rhea" id="RHEA:12080"/>
        <dbReference type="Rhea" id="RHEA-COMP:9623"/>
        <dbReference type="Rhea" id="RHEA-COMP:9625"/>
        <dbReference type="ChEBI" id="CHEBI:15378"/>
        <dbReference type="ChEBI" id="CHEBI:16526"/>
        <dbReference type="ChEBI" id="CHEBI:57287"/>
        <dbReference type="ChEBI" id="CHEBI:57288"/>
        <dbReference type="ChEBI" id="CHEBI:78449"/>
        <dbReference type="ChEBI" id="CHEBI:78450"/>
        <dbReference type="EC" id="2.3.1.180"/>
    </reaction>
    <physiologicalReaction direction="left-to-right" evidence="10">
        <dbReference type="Rhea" id="RHEA:12081"/>
    </physiologicalReaction>
</comment>
<dbReference type="PANTHER" id="PTHR34069">
    <property type="entry name" value="3-OXOACYL-[ACYL-CARRIER-PROTEIN] SYNTHASE 3"/>
    <property type="match status" value="1"/>
</dbReference>
<evidence type="ECO:0000256" key="1">
    <source>
        <dbReference type="ARBA" id="ARBA00005194"/>
    </source>
</evidence>
<evidence type="ECO:0000313" key="19">
    <source>
        <dbReference type="EMBL" id="NFN35720.1"/>
    </source>
</evidence>
<dbReference type="CDD" id="cd00830">
    <property type="entry name" value="KAS_III"/>
    <property type="match status" value="1"/>
</dbReference>
<keyword evidence="9 14" id="KW-0012">Acyltransferase</keyword>
<keyword evidence="6 14" id="KW-0276">Fatty acid metabolism</keyword>
<dbReference type="InterPro" id="IPR016039">
    <property type="entry name" value="Thiolase-like"/>
</dbReference>
<evidence type="ECO:0000259" key="16">
    <source>
        <dbReference type="Pfam" id="PF08545"/>
    </source>
</evidence>
<evidence type="ECO:0000256" key="4">
    <source>
        <dbReference type="ARBA" id="ARBA00022516"/>
    </source>
</evidence>
<comment type="function">
    <text evidence="14">Catalyzes the condensation reaction of fatty acid synthesis by the addition to an acyl acceptor of two carbons from malonyl-ACP. Catalyzes the first condensation reaction which initiates fatty acid synthesis and may therefore play a role in governing the total rate of fatty acid production. Possesses both acetoacetyl-ACP synthase and acetyl transacylase activities. Its substrate specificity determines the biosynthesis of branched-chain and/or straight-chain of fatty acids.</text>
</comment>
<dbReference type="OrthoDB" id="9815506at2"/>
<dbReference type="Proteomes" id="UP000486903">
    <property type="component" value="Unassembled WGS sequence"/>
</dbReference>
<accession>A0A0C2NX50</accession>
<dbReference type="Pfam" id="PF08545">
    <property type="entry name" value="ACP_syn_III"/>
    <property type="match status" value="1"/>
</dbReference>
<dbReference type="PANTHER" id="PTHR34069:SF2">
    <property type="entry name" value="BETA-KETOACYL-[ACYL-CARRIER-PROTEIN] SYNTHASE III"/>
    <property type="match status" value="1"/>
</dbReference>
<comment type="pathway">
    <text evidence="1 14">Lipid metabolism; fatty acid biosynthesis.</text>
</comment>
<dbReference type="HAMAP" id="MF_01815">
    <property type="entry name" value="FabH"/>
    <property type="match status" value="1"/>
</dbReference>
<comment type="catalytic activity">
    <reaction evidence="11">
        <text>(2S)-2-methylbutanoyl-CoA + malonyl-[ACP] + H(+) = (4S)-4-methyl-3-oxohexanoyl-[ACP] + CO2 + CoA</text>
        <dbReference type="Rhea" id="RHEA:42276"/>
        <dbReference type="Rhea" id="RHEA-COMP:9623"/>
        <dbReference type="Rhea" id="RHEA-COMP:17148"/>
        <dbReference type="ChEBI" id="CHEBI:15378"/>
        <dbReference type="ChEBI" id="CHEBI:16526"/>
        <dbReference type="ChEBI" id="CHEBI:57287"/>
        <dbReference type="ChEBI" id="CHEBI:78449"/>
        <dbReference type="ChEBI" id="CHEBI:88166"/>
        <dbReference type="ChEBI" id="CHEBI:167462"/>
        <dbReference type="EC" id="2.3.1.300"/>
    </reaction>
    <physiologicalReaction direction="left-to-right" evidence="11">
        <dbReference type="Rhea" id="RHEA:42277"/>
    </physiologicalReaction>
</comment>
<keyword evidence="4 14" id="KW-0444">Lipid biosynthesis</keyword>
<dbReference type="Proteomes" id="UP000473681">
    <property type="component" value="Unassembled WGS sequence"/>
</dbReference>
<dbReference type="Pfam" id="PF08541">
    <property type="entry name" value="ACP_syn_III_C"/>
    <property type="match status" value="1"/>
</dbReference>
<dbReference type="Gene3D" id="3.40.47.10">
    <property type="match status" value="1"/>
</dbReference>
<feature type="active site" evidence="14">
    <location>
        <position position="279"/>
    </location>
</feature>
<dbReference type="EMBL" id="SGKU01000050">
    <property type="protein sequence ID" value="NFA43807.1"/>
    <property type="molecule type" value="Genomic_DNA"/>
</dbReference>
<dbReference type="UniPathway" id="UPA00094"/>
<name>A0A0C2NX50_CLOBO</name>
<dbReference type="FunFam" id="3.40.47.10:FF:000004">
    <property type="entry name" value="3-oxoacyl-[acyl-carrier-protein] synthase 3"/>
    <property type="match status" value="1"/>
</dbReference>
<dbReference type="GO" id="GO:0033818">
    <property type="term" value="F:beta-ketoacyl-acyl-carrier-protein synthase III activity"/>
    <property type="evidence" value="ECO:0007669"/>
    <property type="project" value="UniProtKB-UniRule"/>
</dbReference>
<evidence type="ECO:0000313" key="17">
    <source>
        <dbReference type="EMBL" id="NFA43807.1"/>
    </source>
</evidence>
<evidence type="ECO:0000256" key="5">
    <source>
        <dbReference type="ARBA" id="ARBA00022679"/>
    </source>
</evidence>
<evidence type="ECO:0000256" key="3">
    <source>
        <dbReference type="ARBA" id="ARBA00022490"/>
    </source>
</evidence>
<evidence type="ECO:0000313" key="18">
    <source>
        <dbReference type="EMBL" id="NFF86451.1"/>
    </source>
</evidence>
<dbReference type="Proteomes" id="UP000472355">
    <property type="component" value="Unassembled WGS sequence"/>
</dbReference>
<evidence type="ECO:0000313" key="23">
    <source>
        <dbReference type="Proteomes" id="UP000476820"/>
    </source>
</evidence>
<comment type="subcellular location">
    <subcellularLocation>
        <location evidence="14">Cytoplasm</location>
    </subcellularLocation>
</comment>
<dbReference type="InterPro" id="IPR013751">
    <property type="entry name" value="ACP_syn_III_N"/>
</dbReference>
<sequence>MNIKIGGVGGYLPSLAVTNDKISEFVDTNDEWIVERTGIKERRISEGENTSEIAVKAAKVALERAKIDSENLDLIIVATITPDMFMPSVACLVQKELNANNATAFDINVACSGFVFALETANSLMKSLNYKNALVIGAETLSKVINWNDRGTCILFGDGGGAAVLVRDEKNGIINSYLKTDGKKGDSLTIGALDFNTPFTKENFISNQYVEMNGREVFKFATSAIIKAIDGALEGTDICLDDIKYIVPHQANIRILDYVAKKLKIDINKFYTNLDKTGNTSSASVPLALNEVYEKGLLNEGDKILLVAFGGGLSYGATLLEW</sequence>
<comment type="caution">
    <text evidence="18">The sequence shown here is derived from an EMBL/GenBank/DDBJ whole genome shotgun (WGS) entry which is preliminary data.</text>
</comment>
<comment type="similarity">
    <text evidence="2 14">Belongs to the thiolase-like superfamily. FabH family.</text>
</comment>
<feature type="active site" evidence="14">
    <location>
        <position position="111"/>
    </location>
</feature>
<evidence type="ECO:0000259" key="15">
    <source>
        <dbReference type="Pfam" id="PF08541"/>
    </source>
</evidence>
<dbReference type="RefSeq" id="WP_003370176.1">
    <property type="nucleotide sequence ID" value="NZ_CP010520.1"/>
</dbReference>
<feature type="active site" evidence="14">
    <location>
        <position position="249"/>
    </location>
</feature>
<evidence type="ECO:0000256" key="2">
    <source>
        <dbReference type="ARBA" id="ARBA00008642"/>
    </source>
</evidence>
<feature type="domain" description="Beta-ketoacyl-[acyl-carrier-protein] synthase III C-terminal" evidence="15">
    <location>
        <begin position="236"/>
        <end position="322"/>
    </location>
</feature>
<keyword evidence="7 14" id="KW-0443">Lipid metabolism</keyword>
<evidence type="ECO:0000256" key="8">
    <source>
        <dbReference type="ARBA" id="ARBA00023160"/>
    </source>
</evidence>
<dbReference type="NCBIfam" id="TIGR00747">
    <property type="entry name" value="fabH"/>
    <property type="match status" value="1"/>
</dbReference>